<dbReference type="AlphaFoldDB" id="A0A7U3ZT51"/>
<reference evidence="2 3" key="1">
    <citation type="journal article" date="2011" name="J. Bacteriol.">
        <title>Genome Sequence of Mycoplasma putrefaciens Type Strain KS1.</title>
        <authorList>
            <person name="Calcutt M.J."/>
            <person name="Foecking M.F."/>
        </authorList>
    </citation>
    <scope>NUCLEOTIDE SEQUENCE [LARGE SCALE GENOMIC DNA]</scope>
    <source>
        <strain evidence="3">ATCC 15718 / NCTC 10155 / C30 KS-1 / KS-1</strain>
    </source>
</reference>
<protein>
    <submittedName>
        <fullName evidence="2">Uncharacterized protein</fullName>
    </submittedName>
</protein>
<feature type="transmembrane region" description="Helical" evidence="1">
    <location>
        <begin position="262"/>
        <end position="286"/>
    </location>
</feature>
<evidence type="ECO:0000313" key="2">
    <source>
        <dbReference type="EMBL" id="AEM69013.1"/>
    </source>
</evidence>
<keyword evidence="1" id="KW-1133">Transmembrane helix</keyword>
<keyword evidence="1" id="KW-0472">Membrane</keyword>
<name>A0A7U3ZT51_MYCPK</name>
<sequence>MKNNRSKSKFKLKLFDNKFSVKITDANKQVQKKNVSIYTRSILGIIVFLMTMMPFYAYLHIIFNDPGLNFYFENYQTISKYVNLPSKSIIWGFAIAGLVMMFLVVLMFVLFKAIVSLSNNRKYKQTVIAIIVSLSVIAVIFQTISQYYYGFIEDFLDYQIATAGFANKLPEMNQINQQLNELYKNHTIFRWISDEKIWWISFAQFFLIFTVSILLQNAIFADYLEDSEDKYITYINQKTPLFTGSKIKLLINKIFSYKARILTNWVLVTVSGISLVVIVYVIGISLSGPIQSLFKWSFQLSNLLNDFEGYSTIFEKYKDNLNLTRVDPLLVISFPILVLGITLSTSLFLVSISLRGQKFYTISFKTQYIVLFIQSILLIISTLVSQLELQKILTDWNHNNQGANYIDEIEGIITKDNWNKFLEKFPLNKIDQEIESIFTNNYLIFSEFTILITSTLVSFAIIGKGIYIKESIIKEVEQAIEQKNSRFWRGYTHVKKTWRK</sequence>
<gene>
    <name evidence="2" type="ordered locus">MPUT_0676</name>
</gene>
<organism evidence="2 3">
    <name type="scientific">Mycoplasma putrefaciens (strain ATCC 15718 / NCTC 10155 / C30 KS-1 / KS-1)</name>
    <dbReference type="NCBI Taxonomy" id="743965"/>
    <lineage>
        <taxon>Bacteria</taxon>
        <taxon>Bacillati</taxon>
        <taxon>Mycoplasmatota</taxon>
        <taxon>Mollicutes</taxon>
        <taxon>Mycoplasmataceae</taxon>
        <taxon>Mycoplasma</taxon>
    </lineage>
</organism>
<feature type="transmembrane region" description="Helical" evidence="1">
    <location>
        <begin position="89"/>
        <end position="115"/>
    </location>
</feature>
<keyword evidence="1" id="KW-0812">Transmembrane</keyword>
<feature type="transmembrane region" description="Helical" evidence="1">
    <location>
        <begin position="197"/>
        <end position="215"/>
    </location>
</feature>
<feature type="transmembrane region" description="Helical" evidence="1">
    <location>
        <begin position="329"/>
        <end position="354"/>
    </location>
</feature>
<dbReference type="RefSeq" id="WP_014035368.1">
    <property type="nucleotide sequence ID" value="NC_015946.1"/>
</dbReference>
<feature type="transmembrane region" description="Helical" evidence="1">
    <location>
        <begin position="42"/>
        <end position="63"/>
    </location>
</feature>
<evidence type="ECO:0000313" key="3">
    <source>
        <dbReference type="Proteomes" id="UP000008907"/>
    </source>
</evidence>
<feature type="transmembrane region" description="Helical" evidence="1">
    <location>
        <begin position="127"/>
        <end position="149"/>
    </location>
</feature>
<feature type="transmembrane region" description="Helical" evidence="1">
    <location>
        <begin position="442"/>
        <end position="462"/>
    </location>
</feature>
<evidence type="ECO:0000256" key="1">
    <source>
        <dbReference type="SAM" id="Phobius"/>
    </source>
</evidence>
<feature type="transmembrane region" description="Helical" evidence="1">
    <location>
        <begin position="366"/>
        <end position="387"/>
    </location>
</feature>
<dbReference type="EMBL" id="CP003021">
    <property type="protein sequence ID" value="AEM69013.1"/>
    <property type="molecule type" value="Genomic_DNA"/>
</dbReference>
<proteinExistence type="predicted"/>
<accession>A0A7U3ZT51</accession>
<dbReference type="Proteomes" id="UP000008907">
    <property type="component" value="Chromosome"/>
</dbReference>
<dbReference type="KEGG" id="mpf:MPUT_0676"/>